<dbReference type="SUPFAM" id="SSF110849">
    <property type="entry name" value="ParB/Sulfiredoxin"/>
    <property type="match status" value="1"/>
</dbReference>
<dbReference type="Proteomes" id="UP000321717">
    <property type="component" value="Unassembled WGS sequence"/>
</dbReference>
<keyword evidence="2" id="KW-0175">Coiled coil</keyword>
<sequence length="333" mass="36127">MSKQTGRKSILASFASYTPQQNEAEAPNAAGEATTSSSRVAGVIGATQRTLAELREERDELKALVAASGEVELDPETVDPSPFPDRLNDDDDAEFEAFKALIASEGQVMPILVRRHPADPARYQVSYGHRRLRAARELGLKVRAKIESLDDRQLVIAQGIENSARQDLSWAEKALFVTGMDSAGVKARDIRAALAVDDPELARFRSVCRAVPEDVMRAIGRAPKAGRTRWTALAKSCSDGDAIARVRETLAAAKVSKSDDRFVLALNAAAAKTRRKAETVTVADDSGRKLGIASFKPTEVKITFNPSVAPGFADFMQSELPALVERYKTTRDS</sequence>
<proteinExistence type="inferred from homology"/>
<dbReference type="InterPro" id="IPR003115">
    <property type="entry name" value="ParB_N"/>
</dbReference>
<reference evidence="5 6" key="1">
    <citation type="submission" date="2019-07" db="EMBL/GenBank/DDBJ databases">
        <title>Whole genome shotgun sequence of Rhizobium naphthalenivorans NBRC 107585.</title>
        <authorList>
            <person name="Hosoyama A."/>
            <person name="Uohara A."/>
            <person name="Ohji S."/>
            <person name="Ichikawa N."/>
        </authorList>
    </citation>
    <scope>NUCLEOTIDE SEQUENCE [LARGE SCALE GENOMIC DNA]</scope>
    <source>
        <strain evidence="5 6">NBRC 107585</strain>
    </source>
</reference>
<dbReference type="InterPro" id="IPR036086">
    <property type="entry name" value="ParB/Sulfiredoxin_sf"/>
</dbReference>
<dbReference type="InterPro" id="IPR011111">
    <property type="entry name" value="Plasmid_RepB"/>
</dbReference>
<feature type="compositionally biased region" description="Low complexity" evidence="3">
    <location>
        <begin position="19"/>
        <end position="30"/>
    </location>
</feature>
<evidence type="ECO:0000256" key="2">
    <source>
        <dbReference type="SAM" id="Coils"/>
    </source>
</evidence>
<dbReference type="OrthoDB" id="7908920at2"/>
<dbReference type="Pfam" id="PF07506">
    <property type="entry name" value="RepB"/>
    <property type="match status" value="1"/>
</dbReference>
<dbReference type="Gene3D" id="3.90.1530.10">
    <property type="entry name" value="Conserved hypothetical protein from pyrococcus furiosus pfu- 392566-001, ParB domain"/>
    <property type="match status" value="1"/>
</dbReference>
<dbReference type="RefSeq" id="WP_147180897.1">
    <property type="nucleotide sequence ID" value="NZ_BJZP01000014.1"/>
</dbReference>
<dbReference type="GO" id="GO:0007059">
    <property type="term" value="P:chromosome segregation"/>
    <property type="evidence" value="ECO:0007669"/>
    <property type="project" value="TreeGrafter"/>
</dbReference>
<evidence type="ECO:0000256" key="3">
    <source>
        <dbReference type="SAM" id="MobiDB-lite"/>
    </source>
</evidence>
<evidence type="ECO:0000259" key="4">
    <source>
        <dbReference type="SMART" id="SM00470"/>
    </source>
</evidence>
<accession>A0A512HKJ0</accession>
<dbReference type="InterPro" id="IPR037972">
    <property type="entry name" value="RepB_N"/>
</dbReference>
<dbReference type="CDD" id="cd16405">
    <property type="entry name" value="RepB_like_N"/>
    <property type="match status" value="1"/>
</dbReference>
<dbReference type="PANTHER" id="PTHR33375:SF1">
    <property type="entry name" value="CHROMOSOME-PARTITIONING PROTEIN PARB-RELATED"/>
    <property type="match status" value="1"/>
</dbReference>
<keyword evidence="6" id="KW-1185">Reference proteome</keyword>
<dbReference type="Pfam" id="PF02195">
    <property type="entry name" value="ParB_N"/>
    <property type="match status" value="1"/>
</dbReference>
<protein>
    <submittedName>
        <fullName evidence="5">Plasmid partitioning protein RepB</fullName>
    </submittedName>
</protein>
<evidence type="ECO:0000313" key="6">
    <source>
        <dbReference type="Proteomes" id="UP000321717"/>
    </source>
</evidence>
<organism evidence="5 6">
    <name type="scientific">Ciceribacter naphthalenivorans</name>
    <dbReference type="NCBI Taxonomy" id="1118451"/>
    <lineage>
        <taxon>Bacteria</taxon>
        <taxon>Pseudomonadati</taxon>
        <taxon>Pseudomonadota</taxon>
        <taxon>Alphaproteobacteria</taxon>
        <taxon>Hyphomicrobiales</taxon>
        <taxon>Rhizobiaceae</taxon>
        <taxon>Ciceribacter</taxon>
    </lineage>
</organism>
<gene>
    <name evidence="5" type="primary">repB_1</name>
    <name evidence="5" type="ORF">RNA01_28620</name>
</gene>
<dbReference type="NCBIfam" id="TIGR00180">
    <property type="entry name" value="parB_part"/>
    <property type="match status" value="1"/>
</dbReference>
<dbReference type="GO" id="GO:0003677">
    <property type="term" value="F:DNA binding"/>
    <property type="evidence" value="ECO:0007669"/>
    <property type="project" value="InterPro"/>
</dbReference>
<feature type="domain" description="ParB-like N-terminal" evidence="4">
    <location>
        <begin position="71"/>
        <end position="163"/>
    </location>
</feature>
<dbReference type="PANTHER" id="PTHR33375">
    <property type="entry name" value="CHROMOSOME-PARTITIONING PROTEIN PARB-RELATED"/>
    <property type="match status" value="1"/>
</dbReference>
<dbReference type="InterPro" id="IPR050336">
    <property type="entry name" value="Chromosome_partition/occlusion"/>
</dbReference>
<dbReference type="NCBIfam" id="TIGR03454">
    <property type="entry name" value="partition_RepB"/>
    <property type="match status" value="1"/>
</dbReference>
<dbReference type="InterPro" id="IPR017819">
    <property type="entry name" value="Plasmid_partition_RepB"/>
</dbReference>
<name>A0A512HKJ0_9HYPH</name>
<feature type="region of interest" description="Disordered" evidence="3">
    <location>
        <begin position="1"/>
        <end position="38"/>
    </location>
</feature>
<dbReference type="GO" id="GO:0005694">
    <property type="term" value="C:chromosome"/>
    <property type="evidence" value="ECO:0007669"/>
    <property type="project" value="TreeGrafter"/>
</dbReference>
<comment type="caution">
    <text evidence="5">The sequence shown here is derived from an EMBL/GenBank/DDBJ whole genome shotgun (WGS) entry which is preliminary data.</text>
</comment>
<evidence type="ECO:0000313" key="5">
    <source>
        <dbReference type="EMBL" id="GEO85930.1"/>
    </source>
</evidence>
<feature type="coiled-coil region" evidence="2">
    <location>
        <begin position="44"/>
        <end position="71"/>
    </location>
</feature>
<dbReference type="SMART" id="SM00470">
    <property type="entry name" value="ParB"/>
    <property type="match status" value="1"/>
</dbReference>
<comment type="similarity">
    <text evidence="1">Belongs to the ParB family.</text>
</comment>
<evidence type="ECO:0000256" key="1">
    <source>
        <dbReference type="ARBA" id="ARBA00006295"/>
    </source>
</evidence>
<dbReference type="InterPro" id="IPR004437">
    <property type="entry name" value="ParB/RepB/Spo0J"/>
</dbReference>
<dbReference type="EMBL" id="BJZP01000014">
    <property type="protein sequence ID" value="GEO85930.1"/>
    <property type="molecule type" value="Genomic_DNA"/>
</dbReference>
<dbReference type="AlphaFoldDB" id="A0A512HKJ0"/>